<dbReference type="HOGENOM" id="CLU_034597_0_1_1"/>
<proteinExistence type="predicted"/>
<evidence type="ECO:0000256" key="6">
    <source>
        <dbReference type="SAM" id="MobiDB-lite"/>
    </source>
</evidence>
<dbReference type="RefSeq" id="XP_007784721.1">
    <property type="nucleotide sequence ID" value="XM_007786531.1"/>
</dbReference>
<feature type="transmembrane region" description="Helical" evidence="7">
    <location>
        <begin position="136"/>
        <end position="160"/>
    </location>
</feature>
<feature type="compositionally biased region" description="Basic and acidic residues" evidence="6">
    <location>
        <begin position="379"/>
        <end position="388"/>
    </location>
</feature>
<name>R7Z5V9_CONA1</name>
<dbReference type="EMBL" id="JH767613">
    <property type="protein sequence ID" value="EON69404.1"/>
    <property type="molecule type" value="Genomic_DNA"/>
</dbReference>
<evidence type="ECO:0000256" key="7">
    <source>
        <dbReference type="SAM" id="Phobius"/>
    </source>
</evidence>
<feature type="transmembrane region" description="Helical" evidence="7">
    <location>
        <begin position="286"/>
        <end position="307"/>
    </location>
</feature>
<dbReference type="PANTHER" id="PTHR13439:SF0">
    <property type="entry name" value="TOPOISOMERASE I DAMAGE AFFECTED PROTEIN 4"/>
    <property type="match status" value="1"/>
</dbReference>
<feature type="transmembrane region" description="Helical" evidence="7">
    <location>
        <begin position="166"/>
        <end position="187"/>
    </location>
</feature>
<keyword evidence="4 5" id="KW-0472">Membrane</keyword>
<dbReference type="OMA" id="AQWYNGM"/>
<evidence type="ECO:0000256" key="3">
    <source>
        <dbReference type="ARBA" id="ARBA00022989"/>
    </source>
</evidence>
<feature type="transmembrane region" description="Helical" evidence="7">
    <location>
        <begin position="75"/>
        <end position="94"/>
    </location>
</feature>
<dbReference type="GO" id="GO:0016020">
    <property type="term" value="C:membrane"/>
    <property type="evidence" value="ECO:0007669"/>
    <property type="project" value="UniProtKB-SubCell"/>
</dbReference>
<dbReference type="PANTHER" id="PTHR13439">
    <property type="entry name" value="CT120 PROTEIN"/>
    <property type="match status" value="1"/>
</dbReference>
<dbReference type="InterPro" id="IPR006634">
    <property type="entry name" value="TLC-dom"/>
</dbReference>
<evidence type="ECO:0000256" key="2">
    <source>
        <dbReference type="ARBA" id="ARBA00022692"/>
    </source>
</evidence>
<keyword evidence="3 7" id="KW-1133">Transmembrane helix</keyword>
<dbReference type="GO" id="GO:0005783">
    <property type="term" value="C:endoplasmic reticulum"/>
    <property type="evidence" value="ECO:0007669"/>
    <property type="project" value="TreeGrafter"/>
</dbReference>
<evidence type="ECO:0000256" key="5">
    <source>
        <dbReference type="PROSITE-ProRule" id="PRU00205"/>
    </source>
</evidence>
<dbReference type="GeneID" id="19905975"/>
<feature type="region of interest" description="Disordered" evidence="6">
    <location>
        <begin position="350"/>
        <end position="394"/>
    </location>
</feature>
<evidence type="ECO:0000259" key="8">
    <source>
        <dbReference type="PROSITE" id="PS50922"/>
    </source>
</evidence>
<dbReference type="PROSITE" id="PS50922">
    <property type="entry name" value="TLC"/>
    <property type="match status" value="1"/>
</dbReference>
<evidence type="ECO:0000256" key="1">
    <source>
        <dbReference type="ARBA" id="ARBA00004141"/>
    </source>
</evidence>
<dbReference type="eggNOG" id="KOG4561">
    <property type="taxonomic scope" value="Eukaryota"/>
</dbReference>
<accession>R7Z5V9</accession>
<feature type="domain" description="TLC" evidence="8">
    <location>
        <begin position="68"/>
        <end position="319"/>
    </location>
</feature>
<dbReference type="STRING" id="1168221.R7Z5V9"/>
<gene>
    <name evidence="9" type="ORF">W97_08664</name>
</gene>
<keyword evidence="10" id="KW-1185">Reference proteome</keyword>
<reference evidence="10" key="1">
    <citation type="submission" date="2012-06" db="EMBL/GenBank/DDBJ databases">
        <title>The genome sequence of Coniosporium apollinis CBS 100218.</title>
        <authorList>
            <consortium name="The Broad Institute Genome Sequencing Platform"/>
            <person name="Cuomo C."/>
            <person name="Gorbushina A."/>
            <person name="Noack S."/>
            <person name="Walker B."/>
            <person name="Young S.K."/>
            <person name="Zeng Q."/>
            <person name="Gargeya S."/>
            <person name="Fitzgerald M."/>
            <person name="Haas B."/>
            <person name="Abouelleil A."/>
            <person name="Alvarado L."/>
            <person name="Arachchi H.M."/>
            <person name="Berlin A.M."/>
            <person name="Chapman S.B."/>
            <person name="Goldberg J."/>
            <person name="Griggs A."/>
            <person name="Gujja S."/>
            <person name="Hansen M."/>
            <person name="Howarth C."/>
            <person name="Imamovic A."/>
            <person name="Larimer J."/>
            <person name="McCowan C."/>
            <person name="Montmayeur A."/>
            <person name="Murphy C."/>
            <person name="Neiman D."/>
            <person name="Pearson M."/>
            <person name="Priest M."/>
            <person name="Roberts A."/>
            <person name="Saif S."/>
            <person name="Shea T."/>
            <person name="Sisk P."/>
            <person name="Sykes S."/>
            <person name="Wortman J."/>
            <person name="Nusbaum C."/>
            <person name="Birren B."/>
        </authorList>
    </citation>
    <scope>NUCLEOTIDE SEQUENCE [LARGE SCALE GENOMIC DNA]</scope>
    <source>
        <strain evidence="10">CBS 100218</strain>
    </source>
</reference>
<evidence type="ECO:0000313" key="10">
    <source>
        <dbReference type="Proteomes" id="UP000016924"/>
    </source>
</evidence>
<keyword evidence="2 5" id="KW-0812">Transmembrane</keyword>
<dbReference type="AlphaFoldDB" id="R7Z5V9"/>
<dbReference type="SMART" id="SM00724">
    <property type="entry name" value="TLC"/>
    <property type="match status" value="1"/>
</dbReference>
<protein>
    <recommendedName>
        <fullName evidence="8">TLC domain-containing protein</fullName>
    </recommendedName>
</protein>
<comment type="subcellular location">
    <subcellularLocation>
        <location evidence="1">Membrane</location>
        <topology evidence="1">Multi-pass membrane protein</topology>
    </subcellularLocation>
</comment>
<feature type="transmembrane region" description="Helical" evidence="7">
    <location>
        <begin position="109"/>
        <end position="129"/>
    </location>
</feature>
<organism evidence="9 10">
    <name type="scientific">Coniosporium apollinis (strain CBS 100218)</name>
    <name type="common">Rock-inhabiting black yeast</name>
    <dbReference type="NCBI Taxonomy" id="1168221"/>
    <lineage>
        <taxon>Eukaryota</taxon>
        <taxon>Fungi</taxon>
        <taxon>Dikarya</taxon>
        <taxon>Ascomycota</taxon>
        <taxon>Pezizomycotina</taxon>
        <taxon>Dothideomycetes</taxon>
        <taxon>Dothideomycetes incertae sedis</taxon>
        <taxon>Coniosporium</taxon>
    </lineage>
</organism>
<evidence type="ECO:0000256" key="4">
    <source>
        <dbReference type="ARBA" id="ARBA00023136"/>
    </source>
</evidence>
<dbReference type="InterPro" id="IPR050846">
    <property type="entry name" value="TLCD"/>
</dbReference>
<dbReference type="Pfam" id="PF03798">
    <property type="entry name" value="TRAM_LAG1_CLN8"/>
    <property type="match status" value="1"/>
</dbReference>
<feature type="transmembrane region" description="Helical" evidence="7">
    <location>
        <begin position="35"/>
        <end position="54"/>
    </location>
</feature>
<dbReference type="OrthoDB" id="10266980at2759"/>
<sequence>MHDPFLPAPAFLSRAIQPVADYLSFTTLPLHIHEVLLSALAYQLINTYVSPFLSSRLFPRTYPHLNARTKINWDVHVVSLFQSVFVCALALWTMAVDEERKDMNWRGRVWGYTGAGGLLQACASGYFLWDLLISTWHIGVFGLGLWAHAVNALLVYSLGFRPFVNHYGPIFILYELSSPFLNIHWFCDKLSLTGSKLQLYNGILLMTTFFLCRLVWGSYQSFRVFSDIFTAYQHGHFEVGSGPLGTMKEGAKSVTAEDLGSWGAGWTGEGGRSEMMRFAKDQHIPYWLPAAYLGANALLNALNWVWFGKMIETIRKRFEPPFGTKGVEGRVRGRRRKSIEEKRNEMLVEGIDVDTDSGDGNEEEREVEISRGVNGTGRKSIEVKATEVRKRRKA</sequence>
<feature type="compositionally biased region" description="Acidic residues" evidence="6">
    <location>
        <begin position="351"/>
        <end position="366"/>
    </location>
</feature>
<evidence type="ECO:0000313" key="9">
    <source>
        <dbReference type="EMBL" id="EON69404.1"/>
    </source>
</evidence>
<feature type="transmembrane region" description="Helical" evidence="7">
    <location>
        <begin position="199"/>
        <end position="216"/>
    </location>
</feature>
<dbReference type="Proteomes" id="UP000016924">
    <property type="component" value="Unassembled WGS sequence"/>
</dbReference>
<dbReference type="GO" id="GO:0055088">
    <property type="term" value="P:lipid homeostasis"/>
    <property type="evidence" value="ECO:0007669"/>
    <property type="project" value="TreeGrafter"/>
</dbReference>